<organism evidence="3 4">
    <name type="scientific">Qipengyuania pacifica</name>
    <dbReference type="NCBI Taxonomy" id="2860199"/>
    <lineage>
        <taxon>Bacteria</taxon>
        <taxon>Pseudomonadati</taxon>
        <taxon>Pseudomonadota</taxon>
        <taxon>Alphaproteobacteria</taxon>
        <taxon>Sphingomonadales</taxon>
        <taxon>Erythrobacteraceae</taxon>
        <taxon>Qipengyuania</taxon>
    </lineage>
</organism>
<name>A0ABS7JAN6_9SPHN</name>
<accession>A0ABS7JAN6</accession>
<evidence type="ECO:0000256" key="1">
    <source>
        <dbReference type="ARBA" id="ARBA00022842"/>
    </source>
</evidence>
<dbReference type="SUPFAM" id="SSF53448">
    <property type="entry name" value="Nucleotide-diphospho-sugar transferases"/>
    <property type="match status" value="1"/>
</dbReference>
<feature type="domain" description="MobA-like NTP transferase" evidence="2">
    <location>
        <begin position="22"/>
        <end position="129"/>
    </location>
</feature>
<dbReference type="Pfam" id="PF12804">
    <property type="entry name" value="NTP_transf_3"/>
    <property type="match status" value="1"/>
</dbReference>
<evidence type="ECO:0000313" key="4">
    <source>
        <dbReference type="Proteomes" id="UP000776651"/>
    </source>
</evidence>
<evidence type="ECO:0000259" key="2">
    <source>
        <dbReference type="Pfam" id="PF12804"/>
    </source>
</evidence>
<dbReference type="Proteomes" id="UP000776651">
    <property type="component" value="Unassembled WGS sequence"/>
</dbReference>
<keyword evidence="1" id="KW-0460">Magnesium</keyword>
<dbReference type="InterPro" id="IPR029044">
    <property type="entry name" value="Nucleotide-diphossugar_trans"/>
</dbReference>
<comment type="caution">
    <text evidence="3">The sequence shown here is derived from an EMBL/GenBank/DDBJ whole genome shotgun (WGS) entry which is preliminary data.</text>
</comment>
<gene>
    <name evidence="3" type="ORF">K3177_00675</name>
</gene>
<dbReference type="EMBL" id="JAIGNQ010000001">
    <property type="protein sequence ID" value="MBX7487016.1"/>
    <property type="molecule type" value="Genomic_DNA"/>
</dbReference>
<reference evidence="3 4" key="1">
    <citation type="submission" date="2021-08" db="EMBL/GenBank/DDBJ databases">
        <title>Comparative Genomics Analysis of the Genus Qipengyuania Reveals Extensive Genetic Diversity and Metabolic Versatility, Including the Description of Fifteen Novel Species.</title>
        <authorList>
            <person name="Liu Y."/>
        </authorList>
    </citation>
    <scope>NUCLEOTIDE SEQUENCE [LARGE SCALE GENOMIC DNA]</scope>
    <source>
        <strain evidence="3 4">GH25</strain>
    </source>
</reference>
<sequence>MTSALVLAGTRAGGDPLAGLEGKPHKALIEIEGRPLLERVVAALRLAGMERIGVSCDEGPVADLARLLECEVVPTGAGPSESAAIGFARFGAPLVLTTADHALLRPEWVRELVNGTPDDADLGVALAKRDDIERALPGSRRTYLRFADGEWSGCNLFYLRTSRAQHALATWNNVEKDRKRPWRIVGKLGVSTLVSYALGRLGLGNGIAQLGRRIGIEARLVRASDGLAAVDVDKLQDLEDIRGLLARSSA</sequence>
<evidence type="ECO:0000313" key="3">
    <source>
        <dbReference type="EMBL" id="MBX7487016.1"/>
    </source>
</evidence>
<protein>
    <submittedName>
        <fullName evidence="3">Nucleotidyltransferase family protein</fullName>
    </submittedName>
</protein>
<dbReference type="InterPro" id="IPR025877">
    <property type="entry name" value="MobA-like_NTP_Trfase"/>
</dbReference>
<keyword evidence="4" id="KW-1185">Reference proteome</keyword>
<proteinExistence type="predicted"/>
<dbReference type="RefSeq" id="WP_221596360.1">
    <property type="nucleotide sequence ID" value="NZ_JAIGNQ010000001.1"/>
</dbReference>
<dbReference type="Gene3D" id="3.90.550.10">
    <property type="entry name" value="Spore Coat Polysaccharide Biosynthesis Protein SpsA, Chain A"/>
    <property type="match status" value="1"/>
</dbReference>